<evidence type="ECO:0000256" key="1">
    <source>
        <dbReference type="SAM" id="Phobius"/>
    </source>
</evidence>
<feature type="transmembrane region" description="Helical" evidence="1">
    <location>
        <begin position="252"/>
        <end position="271"/>
    </location>
</feature>
<proteinExistence type="predicted"/>
<evidence type="ECO:0008006" key="4">
    <source>
        <dbReference type="Google" id="ProtNLM"/>
    </source>
</evidence>
<dbReference type="NCBIfam" id="NF047644">
    <property type="entry name" value="TsoY_fam"/>
    <property type="match status" value="1"/>
</dbReference>
<feature type="transmembrane region" description="Helical" evidence="1">
    <location>
        <begin position="59"/>
        <end position="87"/>
    </location>
</feature>
<protein>
    <recommendedName>
        <fullName evidence="4">Voltage-dependent anion channel</fullName>
    </recommendedName>
</protein>
<reference evidence="3" key="1">
    <citation type="submission" date="2016-10" db="EMBL/GenBank/DDBJ databases">
        <authorList>
            <person name="Varghese N."/>
            <person name="Submissions S."/>
        </authorList>
    </citation>
    <scope>NUCLEOTIDE SEQUENCE [LARGE SCALE GENOMIC DNA]</scope>
    <source>
        <strain evidence="3">CGMCC 1.6489</strain>
    </source>
</reference>
<accession>A0A1I0BNH8</accession>
<name>A0A1I0BNH8_9GAMM</name>
<keyword evidence="1" id="KW-0812">Transmembrane</keyword>
<dbReference type="Proteomes" id="UP000198762">
    <property type="component" value="Unassembled WGS sequence"/>
</dbReference>
<feature type="transmembrane region" description="Helical" evidence="1">
    <location>
        <begin position="291"/>
        <end position="312"/>
    </location>
</feature>
<sequence>MFYRLSRVDDSGWVPTYFLAALGAGGLSVSFFMWLMFWLPHPGAPVPLFEDAVAALAEGGLLIKLAVLGAWAGVALFSALHIHLLVWNLRRYARFRSTPAYHELRNSNSETQLLAGPLTVAMSINVGFILGLTFVPGLWSVVEWLFPLALLAFVLVGYWALALLRDFWGRVLVGGGFDCVRNNNLGQLMPAFASAMIAVGLAAPAAMSQNTVTVAFSLVLSSFFMVLAFIIGGIQVVLGFRAMLEQGADPSTAPSLWIVVPILTTLSITLLRQTHGLHGHFESGAGGVEALTMLMFFLCAQLVFGLLGWVVLSRYGYFSRFVTGTEKSAGAYALVCPGVALTVMVHFFINAGLVGFGALERFSAGYWALTVIALVLQGVTIWLVIRLNRLHFGGADHA</sequence>
<feature type="transmembrane region" description="Helical" evidence="1">
    <location>
        <begin position="185"/>
        <end position="207"/>
    </location>
</feature>
<keyword evidence="3" id="KW-1185">Reference proteome</keyword>
<keyword evidence="1" id="KW-0472">Membrane</keyword>
<gene>
    <name evidence="2" type="ORF">SAMN04487962_10493</name>
</gene>
<dbReference type="EMBL" id="FOHZ01000004">
    <property type="protein sequence ID" value="SET08241.1"/>
    <property type="molecule type" value="Genomic_DNA"/>
</dbReference>
<feature type="transmembrane region" description="Helical" evidence="1">
    <location>
        <begin position="144"/>
        <end position="164"/>
    </location>
</feature>
<feature type="transmembrane region" description="Helical" evidence="1">
    <location>
        <begin position="364"/>
        <end position="385"/>
    </location>
</feature>
<evidence type="ECO:0000313" key="3">
    <source>
        <dbReference type="Proteomes" id="UP000198762"/>
    </source>
</evidence>
<feature type="transmembrane region" description="Helical" evidence="1">
    <location>
        <begin position="113"/>
        <end position="138"/>
    </location>
</feature>
<evidence type="ECO:0000313" key="2">
    <source>
        <dbReference type="EMBL" id="SET08241.1"/>
    </source>
</evidence>
<dbReference type="InterPro" id="IPR059133">
    <property type="entry name" value="TsoY-like"/>
</dbReference>
<dbReference type="OrthoDB" id="9156251at2"/>
<feature type="transmembrane region" description="Helical" evidence="1">
    <location>
        <begin position="213"/>
        <end position="240"/>
    </location>
</feature>
<feature type="transmembrane region" description="Helical" evidence="1">
    <location>
        <begin position="332"/>
        <end position="358"/>
    </location>
</feature>
<dbReference type="STRING" id="430453.SAMN04487962_10493"/>
<organism evidence="2 3">
    <name type="scientific">Marinobacter segnicrescens</name>
    <dbReference type="NCBI Taxonomy" id="430453"/>
    <lineage>
        <taxon>Bacteria</taxon>
        <taxon>Pseudomonadati</taxon>
        <taxon>Pseudomonadota</taxon>
        <taxon>Gammaproteobacteria</taxon>
        <taxon>Pseudomonadales</taxon>
        <taxon>Marinobacteraceae</taxon>
        <taxon>Marinobacter</taxon>
    </lineage>
</organism>
<feature type="transmembrane region" description="Helical" evidence="1">
    <location>
        <begin position="12"/>
        <end position="39"/>
    </location>
</feature>
<dbReference type="AlphaFoldDB" id="A0A1I0BNH8"/>
<dbReference type="RefSeq" id="WP_091849508.1">
    <property type="nucleotide sequence ID" value="NZ_FOHZ01000004.1"/>
</dbReference>
<keyword evidence="1" id="KW-1133">Transmembrane helix</keyword>